<evidence type="ECO:0000313" key="2">
    <source>
        <dbReference type="EMBL" id="MAA14890.1"/>
    </source>
</evidence>
<proteinExistence type="predicted"/>
<evidence type="ECO:0000256" key="1">
    <source>
        <dbReference type="SAM" id="SignalP"/>
    </source>
</evidence>
<sequence length="134" mass="14905">MRILVTSCVLLGGILLSCANNNYDDMQQRRVEWPSPFANSTVRSKRPVRDRPKGGIGEGCSDGNSCREGLCCVLLEHSTSCERLANTGEKCSDGPIKGGQHHGHCPCLNTKDHCIHATCTSKSWLRRPRRRRQE</sequence>
<name>A0A224YM60_9ACAR</name>
<reference evidence="2" key="1">
    <citation type="journal article" date="2017" name="Parasit. Vectors">
        <title>Sialotranscriptomics of Rhipicephalus zambeziensis reveals intricate expression profiles of secretory proteins and suggests tight temporal transcriptional regulation during blood-feeding.</title>
        <authorList>
            <person name="de Castro M.H."/>
            <person name="de Klerk D."/>
            <person name="Pienaar R."/>
            <person name="Rees D.J.G."/>
            <person name="Mans B.J."/>
        </authorList>
    </citation>
    <scope>NUCLEOTIDE SEQUENCE</scope>
    <source>
        <tissue evidence="2">Salivary glands</tissue>
    </source>
</reference>
<dbReference type="AlphaFoldDB" id="A0A224YM60"/>
<protein>
    <submittedName>
        <fullName evidence="2">Ixodegrin B</fullName>
    </submittedName>
</protein>
<dbReference type="EMBL" id="GFPF01003744">
    <property type="protein sequence ID" value="MAA14890.1"/>
    <property type="molecule type" value="Transcribed_RNA"/>
</dbReference>
<feature type="chain" id="PRO_5013279556" evidence="1">
    <location>
        <begin position="20"/>
        <end position="134"/>
    </location>
</feature>
<feature type="signal peptide" evidence="1">
    <location>
        <begin position="1"/>
        <end position="19"/>
    </location>
</feature>
<dbReference type="Gene3D" id="2.10.80.10">
    <property type="entry name" value="Lipase, subunit A"/>
    <property type="match status" value="1"/>
</dbReference>
<organism evidence="2">
    <name type="scientific">Rhipicephalus zambeziensis</name>
    <dbReference type="NCBI Taxonomy" id="60191"/>
    <lineage>
        <taxon>Eukaryota</taxon>
        <taxon>Metazoa</taxon>
        <taxon>Ecdysozoa</taxon>
        <taxon>Arthropoda</taxon>
        <taxon>Chelicerata</taxon>
        <taxon>Arachnida</taxon>
        <taxon>Acari</taxon>
        <taxon>Parasitiformes</taxon>
        <taxon>Ixodida</taxon>
        <taxon>Ixodoidea</taxon>
        <taxon>Ixodidae</taxon>
        <taxon>Rhipicephalinae</taxon>
        <taxon>Rhipicephalus</taxon>
        <taxon>Rhipicephalus</taxon>
    </lineage>
</organism>
<dbReference type="PROSITE" id="PS51257">
    <property type="entry name" value="PROKAR_LIPOPROTEIN"/>
    <property type="match status" value="1"/>
</dbReference>
<accession>A0A224YM60</accession>
<keyword evidence="1" id="KW-0732">Signal</keyword>